<evidence type="ECO:0008006" key="5">
    <source>
        <dbReference type="Google" id="ProtNLM"/>
    </source>
</evidence>
<feature type="non-terminal residue" evidence="4">
    <location>
        <position position="1"/>
    </location>
</feature>
<sequence length="283" mass="31637">SLENTANRMKEIGEELRGVRDSAMQILDVGRSISSLQDILRPPKVRGGLGELLLARLLEQVLPRANYSLQHRFRSGEAVDAAINLGAGLVPVDAKFPLESFSRMSAAESDEERSRLRRDFVKAVKGHIDSVAKYIRPDEGTFDFALMYIPAENVYYEVIVKGAGEGEGGLQEYALERRVVPVSPNSFYAYLRAIVLGLQGLRVERQAQEILGHLGRLKGDFGRFRGEFEVLGRHLTNARNKYDDLDRMVERFSERLAVPLRGEDPEQLSLPTRDAAGVADDRP</sequence>
<dbReference type="InterPro" id="IPR003798">
    <property type="entry name" value="DNA_recombination_RmuC"/>
</dbReference>
<dbReference type="PANTHER" id="PTHR30563:SF0">
    <property type="entry name" value="DNA RECOMBINATION PROTEIN RMUC"/>
    <property type="match status" value="1"/>
</dbReference>
<reference evidence="4" key="1">
    <citation type="journal article" date="2015" name="Nature">
        <title>Complex archaea that bridge the gap between prokaryotes and eukaryotes.</title>
        <authorList>
            <person name="Spang A."/>
            <person name="Saw J.H."/>
            <person name="Jorgensen S.L."/>
            <person name="Zaremba-Niedzwiedzka K."/>
            <person name="Martijn J."/>
            <person name="Lind A.E."/>
            <person name="van Eijk R."/>
            <person name="Schleper C."/>
            <person name="Guy L."/>
            <person name="Ettema T.J."/>
        </authorList>
    </citation>
    <scope>NUCLEOTIDE SEQUENCE</scope>
</reference>
<feature type="region of interest" description="Disordered" evidence="3">
    <location>
        <begin position="263"/>
        <end position="283"/>
    </location>
</feature>
<evidence type="ECO:0000313" key="4">
    <source>
        <dbReference type="EMBL" id="KKL22481.1"/>
    </source>
</evidence>
<accession>A0A0F9DXR8</accession>
<evidence type="ECO:0000256" key="3">
    <source>
        <dbReference type="SAM" id="MobiDB-lite"/>
    </source>
</evidence>
<comment type="caution">
    <text evidence="4">The sequence shown here is derived from an EMBL/GenBank/DDBJ whole genome shotgun (WGS) entry which is preliminary data.</text>
</comment>
<keyword evidence="2" id="KW-0233">DNA recombination</keyword>
<dbReference type="AlphaFoldDB" id="A0A0F9DXR8"/>
<name>A0A0F9DXR8_9ZZZZ</name>
<keyword evidence="1" id="KW-0175">Coiled coil</keyword>
<proteinExistence type="predicted"/>
<dbReference type="GO" id="GO:0006310">
    <property type="term" value="P:DNA recombination"/>
    <property type="evidence" value="ECO:0007669"/>
    <property type="project" value="UniProtKB-KW"/>
</dbReference>
<evidence type="ECO:0000256" key="2">
    <source>
        <dbReference type="ARBA" id="ARBA00023172"/>
    </source>
</evidence>
<gene>
    <name evidence="4" type="ORF">LCGC14_2435030</name>
</gene>
<dbReference type="Pfam" id="PF02646">
    <property type="entry name" value="RmuC"/>
    <property type="match status" value="1"/>
</dbReference>
<dbReference type="EMBL" id="LAZR01037333">
    <property type="protein sequence ID" value="KKL22481.1"/>
    <property type="molecule type" value="Genomic_DNA"/>
</dbReference>
<evidence type="ECO:0000256" key="1">
    <source>
        <dbReference type="ARBA" id="ARBA00023054"/>
    </source>
</evidence>
<protein>
    <recommendedName>
        <fullName evidence="5">DNA recombination protein RmuC</fullName>
    </recommendedName>
</protein>
<dbReference type="PANTHER" id="PTHR30563">
    <property type="entry name" value="DNA RECOMBINATION PROTEIN RMUC"/>
    <property type="match status" value="1"/>
</dbReference>
<organism evidence="4">
    <name type="scientific">marine sediment metagenome</name>
    <dbReference type="NCBI Taxonomy" id="412755"/>
    <lineage>
        <taxon>unclassified sequences</taxon>
        <taxon>metagenomes</taxon>
        <taxon>ecological metagenomes</taxon>
    </lineage>
</organism>